<dbReference type="Pfam" id="PF08100">
    <property type="entry name" value="Dimerisation"/>
    <property type="match status" value="1"/>
</dbReference>
<dbReference type="InterPro" id="IPR036388">
    <property type="entry name" value="WH-like_DNA-bd_sf"/>
</dbReference>
<keyword evidence="3" id="KW-0949">S-adenosyl-L-methionine</keyword>
<dbReference type="InterPro" id="IPR012967">
    <property type="entry name" value="COMT_dimerisation"/>
</dbReference>
<dbReference type="InterPro" id="IPR029063">
    <property type="entry name" value="SAM-dependent_MTases_sf"/>
</dbReference>
<dbReference type="PANTHER" id="PTHR43712:SF2">
    <property type="entry name" value="O-METHYLTRANSFERASE CICE"/>
    <property type="match status" value="1"/>
</dbReference>
<gene>
    <name evidence="6" type="ORF">IFM12276_29470</name>
</gene>
<dbReference type="PANTHER" id="PTHR43712">
    <property type="entry name" value="PUTATIVE (AFU_ORTHOLOGUE AFUA_4G14580)-RELATED"/>
    <property type="match status" value="1"/>
</dbReference>
<dbReference type="InterPro" id="IPR036390">
    <property type="entry name" value="WH_DNA-bd_sf"/>
</dbReference>
<dbReference type="Pfam" id="PF00891">
    <property type="entry name" value="Methyltransf_2"/>
    <property type="match status" value="1"/>
</dbReference>
<evidence type="ECO:0000256" key="1">
    <source>
        <dbReference type="ARBA" id="ARBA00022603"/>
    </source>
</evidence>
<keyword evidence="7" id="KW-1185">Reference proteome</keyword>
<dbReference type="SUPFAM" id="SSF53335">
    <property type="entry name" value="S-adenosyl-L-methionine-dependent methyltransferases"/>
    <property type="match status" value="1"/>
</dbReference>
<dbReference type="Gene3D" id="1.10.287.1350">
    <property type="match status" value="1"/>
</dbReference>
<name>A0ABM8CY13_9NOCA</name>
<feature type="domain" description="O-methyltransferase C-terminal" evidence="4">
    <location>
        <begin position="113"/>
        <end position="315"/>
    </location>
</feature>
<dbReference type="InterPro" id="IPR001077">
    <property type="entry name" value="COMT_C"/>
</dbReference>
<accession>A0ABM8CY13</accession>
<reference evidence="6 7" key="1">
    <citation type="submission" date="2022-11" db="EMBL/GenBank/DDBJ databases">
        <title>Genome Sequencing of Nocardia sp. ON39_IFM12276 and assembly.</title>
        <authorList>
            <person name="Shimojima M."/>
            <person name="Toyokawa M."/>
            <person name="Uesaka K."/>
        </authorList>
    </citation>
    <scope>NUCLEOTIDE SEQUENCE [LARGE SCALE GENOMIC DNA]</scope>
    <source>
        <strain evidence="6 7">IFM 12276</strain>
    </source>
</reference>
<dbReference type="InterPro" id="IPR016461">
    <property type="entry name" value="COMT-like"/>
</dbReference>
<protein>
    <submittedName>
        <fullName evidence="6">Methyltransferase</fullName>
    </submittedName>
</protein>
<evidence type="ECO:0000313" key="6">
    <source>
        <dbReference type="EMBL" id="BDT99918.1"/>
    </source>
</evidence>
<dbReference type="Gene3D" id="3.40.50.150">
    <property type="entry name" value="Vaccinia Virus protein VP39"/>
    <property type="match status" value="1"/>
</dbReference>
<keyword evidence="2" id="KW-0808">Transferase</keyword>
<feature type="domain" description="O-methyltransferase dimerisation" evidence="5">
    <location>
        <begin position="18"/>
        <end position="87"/>
    </location>
</feature>
<dbReference type="SUPFAM" id="SSF46785">
    <property type="entry name" value="Winged helix' DNA-binding domain"/>
    <property type="match status" value="1"/>
</dbReference>
<dbReference type="PIRSF" id="PIRSF005739">
    <property type="entry name" value="O-mtase"/>
    <property type="match status" value="1"/>
</dbReference>
<dbReference type="RefSeq" id="WP_281880138.1">
    <property type="nucleotide sequence ID" value="NZ_AP026978.1"/>
</dbReference>
<dbReference type="Gene3D" id="1.10.10.10">
    <property type="entry name" value="Winged helix-like DNA-binding domain superfamily/Winged helix DNA-binding domain"/>
    <property type="match status" value="1"/>
</dbReference>
<keyword evidence="1 6" id="KW-0489">Methyltransferase</keyword>
<evidence type="ECO:0000259" key="4">
    <source>
        <dbReference type="Pfam" id="PF00891"/>
    </source>
</evidence>
<sequence>MAEESVEWGGALWAAADLVTPMAIRVAATLRLADHIAAGRQTTGALAAAVDADRDALGRLLDHLVTAGVLFRASTGKYGLTALGERLRDDDPEGVRRWIDLDGAIGRADLCFVQLLHTVRTGEPAFPRQFGRTFWDDLSADSVRGASFDALMGARLVEDAPVVAAAYPWGALGHLVDVGGGAADLLIAILRAHGELRGTVLDLPGPVARAEQAIASAGLAHRARAQVGSFFDPLPAGAGGYLLSGILHDWDDDAAARILRCCAEAAAETGRVLVLDHIGAVDGNALDTEGDLRMLCYVRGRERTLDQLRELAESASLQISSVVPARSRSLIELRPWRRSDHP</sequence>
<dbReference type="GO" id="GO:0008168">
    <property type="term" value="F:methyltransferase activity"/>
    <property type="evidence" value="ECO:0007669"/>
    <property type="project" value="UniProtKB-KW"/>
</dbReference>
<evidence type="ECO:0000313" key="7">
    <source>
        <dbReference type="Proteomes" id="UP001317870"/>
    </source>
</evidence>
<proteinExistence type="predicted"/>
<organism evidence="6 7">
    <name type="scientific">Nocardia sputorum</name>
    <dbReference type="NCBI Taxonomy" id="2984338"/>
    <lineage>
        <taxon>Bacteria</taxon>
        <taxon>Bacillati</taxon>
        <taxon>Actinomycetota</taxon>
        <taxon>Actinomycetes</taxon>
        <taxon>Mycobacteriales</taxon>
        <taxon>Nocardiaceae</taxon>
        <taxon>Nocardia</taxon>
    </lineage>
</organism>
<evidence type="ECO:0000259" key="5">
    <source>
        <dbReference type="Pfam" id="PF08100"/>
    </source>
</evidence>
<evidence type="ECO:0000256" key="3">
    <source>
        <dbReference type="ARBA" id="ARBA00022691"/>
    </source>
</evidence>
<dbReference type="GO" id="GO:0032259">
    <property type="term" value="P:methylation"/>
    <property type="evidence" value="ECO:0007669"/>
    <property type="project" value="UniProtKB-KW"/>
</dbReference>
<dbReference type="Proteomes" id="UP001317870">
    <property type="component" value="Chromosome"/>
</dbReference>
<dbReference type="PROSITE" id="PS51683">
    <property type="entry name" value="SAM_OMT_II"/>
    <property type="match status" value="1"/>
</dbReference>
<evidence type="ECO:0000256" key="2">
    <source>
        <dbReference type="ARBA" id="ARBA00022679"/>
    </source>
</evidence>
<dbReference type="EMBL" id="AP026978">
    <property type="protein sequence ID" value="BDT99918.1"/>
    <property type="molecule type" value="Genomic_DNA"/>
</dbReference>